<evidence type="ECO:0000256" key="2">
    <source>
        <dbReference type="ARBA" id="ARBA00022448"/>
    </source>
</evidence>
<evidence type="ECO:0000256" key="6">
    <source>
        <dbReference type="ARBA" id="ARBA00023310"/>
    </source>
</evidence>
<comment type="similarity">
    <text evidence="7">Belongs to the ATPase delta chain family.</text>
</comment>
<keyword evidence="6 7" id="KW-0066">ATP synthesis</keyword>
<keyword evidence="7" id="KW-0139">CF(1)</keyword>
<evidence type="ECO:0000256" key="7">
    <source>
        <dbReference type="HAMAP-Rule" id="MF_01416"/>
    </source>
</evidence>
<keyword evidence="5 7" id="KW-0472">Membrane</keyword>
<dbReference type="Proteomes" id="UP000095454">
    <property type="component" value="Unassembled WGS sequence"/>
</dbReference>
<dbReference type="STRING" id="74426.ERS852399_01011"/>
<dbReference type="GeneID" id="92850192"/>
<name>A0A173YT36_9ACTN</name>
<keyword evidence="2 7" id="KW-0813">Transport</keyword>
<dbReference type="HAMAP" id="MF_01416">
    <property type="entry name" value="ATP_synth_delta_bact"/>
    <property type="match status" value="1"/>
</dbReference>
<accession>A0A173YT36</accession>
<dbReference type="Proteomes" id="UP000095468">
    <property type="component" value="Unassembled WGS sequence"/>
</dbReference>
<keyword evidence="7" id="KW-1003">Cell membrane</keyword>
<evidence type="ECO:0000313" key="9">
    <source>
        <dbReference type="EMBL" id="CUP33583.1"/>
    </source>
</evidence>
<evidence type="ECO:0000313" key="8">
    <source>
        <dbReference type="EMBL" id="CUO07318.1"/>
    </source>
</evidence>
<evidence type="ECO:0000256" key="5">
    <source>
        <dbReference type="ARBA" id="ARBA00023136"/>
    </source>
</evidence>
<evidence type="ECO:0000313" key="10">
    <source>
        <dbReference type="Proteomes" id="UP000095454"/>
    </source>
</evidence>
<dbReference type="RefSeq" id="WP_006235713.1">
    <property type="nucleotide sequence ID" value="NZ_CABIXX010000039.1"/>
</dbReference>
<sequence>MPTSRYQDKVLETYARSLLEAAKAENHVFEDLEMIERLASASPEIIAVLDTMSKRDQLDLLPKVAAAFKYVAEEDEDVVGVTVTTAIPLDDELRQTITKKCEQDFGRKVFLIEQVDPSIVGGLVLEARGERRDISVKTQLRIAQETLANSANSYGGEA</sequence>
<dbReference type="Pfam" id="PF00213">
    <property type="entry name" value="OSCP"/>
    <property type="match status" value="1"/>
</dbReference>
<dbReference type="GO" id="GO:0046933">
    <property type="term" value="F:proton-transporting ATP synthase activity, rotational mechanism"/>
    <property type="evidence" value="ECO:0007669"/>
    <property type="project" value="UniProtKB-UniRule"/>
</dbReference>
<protein>
    <recommendedName>
        <fullName evidence="7">ATP synthase subunit delta</fullName>
    </recommendedName>
    <alternativeName>
        <fullName evidence="7">ATP synthase F(1) sector subunit delta</fullName>
    </alternativeName>
    <alternativeName>
        <fullName evidence="7">F-type ATPase subunit delta</fullName>
        <shortName evidence="7">F-ATPase subunit delta</shortName>
    </alternativeName>
</protein>
<evidence type="ECO:0000313" key="11">
    <source>
        <dbReference type="Proteomes" id="UP000095468"/>
    </source>
</evidence>
<comment type="function">
    <text evidence="7">F(1)F(0) ATP synthase produces ATP from ADP in the presence of a proton or sodium gradient. F-type ATPases consist of two structural domains, F(1) containing the extramembraneous catalytic core and F(0) containing the membrane proton channel, linked together by a central stalk and a peripheral stalk. During catalysis, ATP synthesis in the catalytic domain of F(1) is coupled via a rotary mechanism of the central stalk subunits to proton translocation.</text>
</comment>
<keyword evidence="3 7" id="KW-0375">Hydrogen ion transport</keyword>
<reference evidence="10 11" key="1">
    <citation type="submission" date="2015-09" db="EMBL/GenBank/DDBJ databases">
        <authorList>
            <consortium name="Pathogen Informatics"/>
        </authorList>
    </citation>
    <scope>NUCLEOTIDE SEQUENCE [LARGE SCALE GENOMIC DNA]</scope>
    <source>
        <strain evidence="8 11">2789STDY5608823</strain>
        <strain evidence="9 10">2789STDY5834902</strain>
    </source>
</reference>
<organism evidence="9 10">
    <name type="scientific">Collinsella aerofaciens</name>
    <dbReference type="NCBI Taxonomy" id="74426"/>
    <lineage>
        <taxon>Bacteria</taxon>
        <taxon>Bacillati</taxon>
        <taxon>Actinomycetota</taxon>
        <taxon>Coriobacteriia</taxon>
        <taxon>Coriobacteriales</taxon>
        <taxon>Coriobacteriaceae</taxon>
        <taxon>Collinsella</taxon>
    </lineage>
</organism>
<dbReference type="PaxDb" id="74426-ERS852399_01011"/>
<gene>
    <name evidence="7 9" type="primary">atpH</name>
    <name evidence="8" type="ORF">ERS852381_01030</name>
    <name evidence="9" type="ORF">ERS852514_01738</name>
</gene>
<dbReference type="EMBL" id="CYYP01000007">
    <property type="protein sequence ID" value="CUO07318.1"/>
    <property type="molecule type" value="Genomic_DNA"/>
</dbReference>
<comment type="subcellular location">
    <subcellularLocation>
        <location evidence="7">Cell membrane</location>
        <topology evidence="7">Peripheral membrane protein</topology>
    </subcellularLocation>
    <subcellularLocation>
        <location evidence="1">Membrane</location>
    </subcellularLocation>
</comment>
<dbReference type="EMBL" id="CZAQ01000039">
    <property type="protein sequence ID" value="CUP33583.1"/>
    <property type="molecule type" value="Genomic_DNA"/>
</dbReference>
<dbReference type="PANTHER" id="PTHR11910">
    <property type="entry name" value="ATP SYNTHASE DELTA CHAIN"/>
    <property type="match status" value="1"/>
</dbReference>
<dbReference type="GO" id="GO:0045259">
    <property type="term" value="C:proton-transporting ATP synthase complex"/>
    <property type="evidence" value="ECO:0007669"/>
    <property type="project" value="UniProtKB-KW"/>
</dbReference>
<evidence type="ECO:0000256" key="3">
    <source>
        <dbReference type="ARBA" id="ARBA00022781"/>
    </source>
</evidence>
<dbReference type="AlphaFoldDB" id="A0A173YT36"/>
<evidence type="ECO:0000256" key="1">
    <source>
        <dbReference type="ARBA" id="ARBA00004370"/>
    </source>
</evidence>
<keyword evidence="4 7" id="KW-0406">Ion transport</keyword>
<dbReference type="GO" id="GO:0005886">
    <property type="term" value="C:plasma membrane"/>
    <property type="evidence" value="ECO:0007669"/>
    <property type="project" value="UniProtKB-SubCell"/>
</dbReference>
<proteinExistence type="inferred from homology"/>
<dbReference type="InterPro" id="IPR000711">
    <property type="entry name" value="ATPase_OSCP/dsu"/>
</dbReference>
<evidence type="ECO:0000256" key="4">
    <source>
        <dbReference type="ARBA" id="ARBA00023065"/>
    </source>
</evidence>
<comment type="function">
    <text evidence="7">This protein is part of the stalk that links CF(0) to CF(1). It either transmits conformational changes from CF(0) to CF(1) or is implicated in proton conduction.</text>
</comment>